<feature type="domain" description="FAD-dependent protein C-terminal" evidence="2">
    <location>
        <begin position="287"/>
        <end position="482"/>
    </location>
</feature>
<dbReference type="Gene3D" id="3.30.70.2700">
    <property type="match status" value="1"/>
</dbReference>
<dbReference type="InterPro" id="IPR028348">
    <property type="entry name" value="FAD-binding_protein"/>
</dbReference>
<dbReference type="Proteomes" id="UP000757435">
    <property type="component" value="Unassembled WGS sequence"/>
</dbReference>
<reference evidence="3" key="2">
    <citation type="journal article" date="2022" name="Microbiol. Resour. Announc.">
        <title>Metagenome Sequencing to Explore Phylogenomics of Terrestrial Cyanobacteria.</title>
        <authorList>
            <person name="Ward R.D."/>
            <person name="Stajich J.E."/>
            <person name="Johansen J.R."/>
            <person name="Huntemann M."/>
            <person name="Clum A."/>
            <person name="Foster B."/>
            <person name="Foster B."/>
            <person name="Roux S."/>
            <person name="Palaniappan K."/>
            <person name="Varghese N."/>
            <person name="Mukherjee S."/>
            <person name="Reddy T.B.K."/>
            <person name="Daum C."/>
            <person name="Copeland A."/>
            <person name="Chen I.A."/>
            <person name="Ivanova N.N."/>
            <person name="Kyrpides N.C."/>
            <person name="Shapiro N."/>
            <person name="Eloe-Fadrosh E.A."/>
            <person name="Pietrasiak N."/>
        </authorList>
    </citation>
    <scope>NUCLEOTIDE SEQUENCE</scope>
    <source>
        <strain evidence="3">UHER 2000/2452</strain>
    </source>
</reference>
<dbReference type="InterPro" id="IPR006076">
    <property type="entry name" value="FAD-dep_OxRdtase"/>
</dbReference>
<feature type="domain" description="FAD dependent oxidoreductase" evidence="1">
    <location>
        <begin position="213"/>
        <end position="281"/>
    </location>
</feature>
<dbReference type="AlphaFoldDB" id="A0A951Q7Y8"/>
<dbReference type="Gene3D" id="3.50.50.60">
    <property type="entry name" value="FAD/NAD(P)-binding domain"/>
    <property type="match status" value="2"/>
</dbReference>
<proteinExistence type="predicted"/>
<dbReference type="PANTHER" id="PTHR42842">
    <property type="entry name" value="FAD/NAD(P)-BINDING OXIDOREDUCTASE"/>
    <property type="match status" value="1"/>
</dbReference>
<dbReference type="InterPro" id="IPR049516">
    <property type="entry name" value="FAD-depend_C"/>
</dbReference>
<name>A0A951Q7Y8_9CYAN</name>
<dbReference type="PANTHER" id="PTHR42842:SF3">
    <property type="entry name" value="FAD_NAD(P)-BINDING OXIDOREDUCTASE FAMILY PROTEIN"/>
    <property type="match status" value="1"/>
</dbReference>
<gene>
    <name evidence="3" type="ORF">KME15_02655</name>
</gene>
<dbReference type="EMBL" id="JAHHHD010000002">
    <property type="protein sequence ID" value="MBW4657550.1"/>
    <property type="molecule type" value="Genomic_DNA"/>
</dbReference>
<reference evidence="3" key="1">
    <citation type="submission" date="2021-05" db="EMBL/GenBank/DDBJ databases">
        <authorList>
            <person name="Pietrasiak N."/>
            <person name="Ward R."/>
            <person name="Stajich J.E."/>
            <person name="Kurbessoian T."/>
        </authorList>
    </citation>
    <scope>NUCLEOTIDE SEQUENCE</scope>
    <source>
        <strain evidence="3">UHER 2000/2452</strain>
    </source>
</reference>
<evidence type="ECO:0000313" key="4">
    <source>
        <dbReference type="Proteomes" id="UP000757435"/>
    </source>
</evidence>
<organism evidence="3 4">
    <name type="scientific">Drouetiella hepatica Uher 2000/2452</name>
    <dbReference type="NCBI Taxonomy" id="904376"/>
    <lineage>
        <taxon>Bacteria</taxon>
        <taxon>Bacillati</taxon>
        <taxon>Cyanobacteriota</taxon>
        <taxon>Cyanophyceae</taxon>
        <taxon>Oculatellales</taxon>
        <taxon>Oculatellaceae</taxon>
        <taxon>Drouetiella</taxon>
    </lineage>
</organism>
<evidence type="ECO:0000259" key="2">
    <source>
        <dbReference type="Pfam" id="PF21688"/>
    </source>
</evidence>
<dbReference type="PIRSF" id="PIRSF038984">
    <property type="entry name" value="FAD_binding_protein"/>
    <property type="match status" value="1"/>
</dbReference>
<accession>A0A951Q7Y8</accession>
<sequence>MLRLTEIKLPLDHPEGAIESAILKKLQIAPEALIRYSIFKRSYDARKREDIILVYILDVETTQEKQILQRLRKDQHVVATPDMSYHFEVQAPRDAISEAMRPIVIGTGPCGMFAGLMLAQMGFRPLILERGKAVKERTADTFGFWRKKGLNPESNAQFGEGGAGTFSDGKLYSQVRDSQHYGRKVLTELVNAGASPEILYINKPHIGTFKLVKIVENIRNTIVSLGGEIRFQSRVEDLDIEEGQVRGVTLASGEYIRSDYVVLAVGHSARDTFQMLFDRGVYIEAKPFSIGFRVEHPQSLIDRCRFGTHAGHPLLGAADYRLVHHCSNGRSVYSFCMCPGGMVVAAASEPGRVVTNGMSQYSRNEQNANSAIVVGITPEDYPGHPLAGIALQRQLEERAFELGGGTYEAPGQLVGDFIANRPSQALGTVTPSYTPGVHLGDLNESLPEYAIAAIREALPAFEQQIKGFAMADAVLTGVETRTSSPIRIKRGEDYQSLNTAGLYPAGEGAGYAGGILSAGIDGIKVAEAVALKISGGAVAQLSSSAL</sequence>
<dbReference type="Pfam" id="PF01266">
    <property type="entry name" value="DAO"/>
    <property type="match status" value="1"/>
</dbReference>
<dbReference type="Pfam" id="PF21688">
    <property type="entry name" value="FAD-depend_C"/>
    <property type="match status" value="1"/>
</dbReference>
<dbReference type="InterPro" id="IPR036188">
    <property type="entry name" value="FAD/NAD-bd_sf"/>
</dbReference>
<comment type="caution">
    <text evidence="3">The sequence shown here is derived from an EMBL/GenBank/DDBJ whole genome shotgun (WGS) entry which is preliminary data.</text>
</comment>
<evidence type="ECO:0000313" key="3">
    <source>
        <dbReference type="EMBL" id="MBW4657550.1"/>
    </source>
</evidence>
<evidence type="ECO:0000259" key="1">
    <source>
        <dbReference type="Pfam" id="PF01266"/>
    </source>
</evidence>
<protein>
    <submittedName>
        <fullName evidence="3">NAD(P)/FAD-dependent oxidoreductase</fullName>
    </submittedName>
</protein>
<dbReference type="SUPFAM" id="SSF51905">
    <property type="entry name" value="FAD/NAD(P)-binding domain"/>
    <property type="match status" value="1"/>
</dbReference>